<gene>
    <name evidence="1" type="ORF">HMPREF0769_10793</name>
</gene>
<comment type="caution">
    <text evidence="1">The sequence shown here is derived from an EMBL/GenBank/DDBJ whole genome shotgun (WGS) entry which is preliminary data.</text>
</comment>
<organism evidence="1">
    <name type="scientific">Staphylococcus aureus subsp. aureus MN8</name>
    <dbReference type="NCBI Taxonomy" id="548470"/>
    <lineage>
        <taxon>Bacteria</taxon>
        <taxon>Bacillati</taxon>
        <taxon>Bacillota</taxon>
        <taxon>Bacilli</taxon>
        <taxon>Bacillales</taxon>
        <taxon>Staphylococcaceae</taxon>
        <taxon>Staphylococcus</taxon>
    </lineage>
</organism>
<dbReference type="EMBL" id="ACJA02000001">
    <property type="protein sequence ID" value="EFH96791.1"/>
    <property type="molecule type" value="Genomic_DNA"/>
</dbReference>
<protein>
    <submittedName>
        <fullName evidence="1">Uncharacterized protein</fullName>
    </submittedName>
</protein>
<dbReference type="Proteomes" id="UP000003455">
    <property type="component" value="Chromosome"/>
</dbReference>
<evidence type="ECO:0000313" key="1">
    <source>
        <dbReference type="EMBL" id="EFH96791.1"/>
    </source>
</evidence>
<accession>A0A0E1XLZ1</accession>
<reference evidence="1" key="1">
    <citation type="submission" date="2010-05" db="EMBL/GenBank/DDBJ databases">
        <authorList>
            <person name="Muzny D."/>
            <person name="Qin X."/>
            <person name="Buhay C."/>
            <person name="Dugan-Rocha S."/>
            <person name="Ding Y."/>
            <person name="Chen G."/>
            <person name="Hawes A."/>
            <person name="Holder M."/>
            <person name="Jhangiani S."/>
            <person name="Johnson A."/>
            <person name="Khan Z."/>
            <person name="Li Z."/>
            <person name="Liu W."/>
            <person name="Liu X."/>
            <person name="Perez L."/>
            <person name="Shen H."/>
            <person name="Wang Q."/>
            <person name="Watt J."/>
            <person name="Xi L."/>
            <person name="Xin Y."/>
            <person name="Zhou J."/>
            <person name="Deng J."/>
            <person name="Jiang H."/>
            <person name="Liu Y."/>
            <person name="Qu J."/>
            <person name="Song X.-Z."/>
            <person name="Zhang L."/>
            <person name="Villasana D."/>
            <person name="Johnson A."/>
            <person name="Liu J."/>
            <person name="Liyanage D."/>
            <person name="Lorensuhewa L."/>
            <person name="Robinson T."/>
            <person name="Song A."/>
            <person name="Song B.-B."/>
            <person name="Dinh H."/>
            <person name="Thornton R."/>
            <person name="Coyle M."/>
            <person name="Francisco L."/>
            <person name="Jackson L."/>
            <person name="Javaid M."/>
            <person name="Korchina V."/>
            <person name="Kovar C."/>
            <person name="Mata R."/>
            <person name="Mathew T."/>
            <person name="Ngo R."/>
            <person name="Nguyen L."/>
            <person name="Nguyen N."/>
            <person name="Okwuonu G."/>
            <person name="Ongeri F."/>
            <person name="Pham C."/>
            <person name="Simmons D."/>
            <person name="Wilczek-Boney K."/>
            <person name="Hale W."/>
            <person name="Jakkamsetti A."/>
            <person name="Pham P."/>
            <person name="Ruth R."/>
            <person name="San Lucas F."/>
            <person name="Warren J."/>
            <person name="Zhang J."/>
            <person name="Zhao Z."/>
            <person name="Zhou C."/>
            <person name="Zhu D."/>
            <person name="Lee S."/>
            <person name="Bess C."/>
            <person name="Blankenburg K."/>
            <person name="Forbes L."/>
            <person name="Fu Q."/>
            <person name="Gubbala S."/>
            <person name="Hirani K."/>
            <person name="Jayaseelan J.C."/>
            <person name="Lara F."/>
            <person name="Munidasa M."/>
            <person name="Palculict T."/>
            <person name="Patil S."/>
            <person name="Pu L.-L."/>
            <person name="Saada N."/>
            <person name="Tang L."/>
            <person name="Weissenberger G."/>
            <person name="Zhu Y."/>
            <person name="Hemphill L."/>
            <person name="Shang Y."/>
            <person name="Youmans B."/>
            <person name="Ayvaz T."/>
            <person name="Ross M."/>
            <person name="Santibanez J."/>
            <person name="Aqrawi P."/>
            <person name="Gross S."/>
            <person name="Joshi V."/>
            <person name="Fowler G."/>
            <person name="Nazareth L."/>
            <person name="Reid J."/>
            <person name="Worley K."/>
            <person name="Petrosino J."/>
            <person name="Highlander S."/>
            <person name="Gibbs R."/>
        </authorList>
    </citation>
    <scope>NUCLEOTIDE SEQUENCE [LARGE SCALE GENOMIC DNA]</scope>
    <source>
        <strain evidence="1">MN8</strain>
    </source>
</reference>
<dbReference type="HOGENOM" id="CLU_3140871_0_0_9"/>
<proteinExistence type="predicted"/>
<sequence length="49" mass="6129">MLYVYHKNYFIILPLLFYKYYPKNTIQEMINFTLELYLITLFMKVLSQL</sequence>
<name>A0A0E1XLZ1_STAAU</name>
<dbReference type="AlphaFoldDB" id="A0A0E1XLZ1"/>